<reference evidence="1 2" key="1">
    <citation type="journal article" date="2017" name="BMC Biol.">
        <title>Genomic innovations, transcriptional plasticity and gene loss underlying the evolution and divergence of two highly polyphagous and invasive Helicoverpa pest species.</title>
        <authorList>
            <person name="Pearce S.L."/>
            <person name="Clarke D.F."/>
            <person name="East P.D."/>
            <person name="Elfekih S."/>
            <person name="Gordon K.H."/>
            <person name="Jermiin L.S."/>
            <person name="McGaughran A."/>
            <person name="Oakeshott J.G."/>
            <person name="Papanikolaou A."/>
            <person name="Perera O.P."/>
            <person name="Rane R.V."/>
            <person name="Richards S."/>
            <person name="Tay W.T."/>
            <person name="Walsh T.K."/>
            <person name="Anderson A."/>
            <person name="Anderson C.J."/>
            <person name="Asgari S."/>
            <person name="Board P.G."/>
            <person name="Bretschneider A."/>
            <person name="Campbell P.M."/>
            <person name="Chertemps T."/>
            <person name="Christeller J.T."/>
            <person name="Coppin C.W."/>
            <person name="Downes S.J."/>
            <person name="Duan G."/>
            <person name="Farnsworth C.A."/>
            <person name="Good R.T."/>
            <person name="Han L.B."/>
            <person name="Han Y.C."/>
            <person name="Hatje K."/>
            <person name="Horne I."/>
            <person name="Huang Y.P."/>
            <person name="Hughes D.S."/>
            <person name="Jacquin-Joly E."/>
            <person name="James W."/>
            <person name="Jhangiani S."/>
            <person name="Kollmar M."/>
            <person name="Kuwar S.S."/>
            <person name="Li S."/>
            <person name="Liu N.Y."/>
            <person name="Maibeche M.T."/>
            <person name="Miller J.R."/>
            <person name="Montagne N."/>
            <person name="Perry T."/>
            <person name="Qu J."/>
            <person name="Song S.V."/>
            <person name="Sutton G.G."/>
            <person name="Vogel H."/>
            <person name="Walenz B.P."/>
            <person name="Xu W."/>
            <person name="Zhang H.J."/>
            <person name="Zou Z."/>
            <person name="Batterham P."/>
            <person name="Edwards O.R."/>
            <person name="Feyereisen R."/>
            <person name="Gibbs R.A."/>
            <person name="Heckel D.G."/>
            <person name="McGrath A."/>
            <person name="Robin C."/>
            <person name="Scherer S.E."/>
            <person name="Worley K.C."/>
            <person name="Wu Y.D."/>
        </authorList>
    </citation>
    <scope>NUCLEOTIDE SEQUENCE [LARGE SCALE GENOMIC DNA]</scope>
    <source>
        <strain evidence="1">Harm_GR_Male_#8</strain>
        <tissue evidence="1">Whole organism</tissue>
    </source>
</reference>
<gene>
    <name evidence="1" type="primary">HaOG205573</name>
    <name evidence="1" type="ORF">B5X24_HaOG205573</name>
</gene>
<organism evidence="1 2">
    <name type="scientific">Helicoverpa armigera</name>
    <name type="common">Cotton bollworm</name>
    <name type="synonym">Heliothis armigera</name>
    <dbReference type="NCBI Taxonomy" id="29058"/>
    <lineage>
        <taxon>Eukaryota</taxon>
        <taxon>Metazoa</taxon>
        <taxon>Ecdysozoa</taxon>
        <taxon>Arthropoda</taxon>
        <taxon>Hexapoda</taxon>
        <taxon>Insecta</taxon>
        <taxon>Pterygota</taxon>
        <taxon>Neoptera</taxon>
        <taxon>Endopterygota</taxon>
        <taxon>Lepidoptera</taxon>
        <taxon>Glossata</taxon>
        <taxon>Ditrysia</taxon>
        <taxon>Noctuoidea</taxon>
        <taxon>Noctuidae</taxon>
        <taxon>Heliothinae</taxon>
        <taxon>Helicoverpa</taxon>
    </lineage>
</organism>
<evidence type="ECO:0000313" key="2">
    <source>
        <dbReference type="Proteomes" id="UP000249218"/>
    </source>
</evidence>
<protein>
    <submittedName>
        <fullName evidence="1">Uncharacterized protein</fullName>
    </submittedName>
</protein>
<evidence type="ECO:0000313" key="1">
    <source>
        <dbReference type="EMBL" id="PZC75871.1"/>
    </source>
</evidence>
<sequence length="84" mass="8959">MDASALQLLGGVGHRIGQWLHPALSLLPLRSQLGQSIAGAGGEGCSPRAALRAHHSCDNRSRFARPSLIARCVHCAPKQIHYGR</sequence>
<dbReference type="Proteomes" id="UP000249218">
    <property type="component" value="Unassembled WGS sequence"/>
</dbReference>
<name>A0A2W1BNM0_HELAM</name>
<dbReference type="AlphaFoldDB" id="A0A2W1BNM0"/>
<keyword evidence="2" id="KW-1185">Reference proteome</keyword>
<dbReference type="EMBL" id="KZ149978">
    <property type="protein sequence ID" value="PZC75871.1"/>
    <property type="molecule type" value="Genomic_DNA"/>
</dbReference>
<proteinExistence type="predicted"/>
<accession>A0A2W1BNM0</accession>